<feature type="region of interest" description="Disordered" evidence="1">
    <location>
        <begin position="1"/>
        <end position="30"/>
    </location>
</feature>
<sequence>MTELLGGFDVDHTKPAPLPGKPCSTGAPNNPSLWVAKQTIACREGSTTPEAVKEQIATFPPYVQTAIAKAKPHINAQIKQQGYDKWAEFHKKHFEESEQCS</sequence>
<reference evidence="2 3" key="1">
    <citation type="submission" date="2019-04" db="EMBL/GenBank/DDBJ databases">
        <authorList>
            <person name="Hwang J.C."/>
        </authorList>
    </citation>
    <scope>NUCLEOTIDE SEQUENCE [LARGE SCALE GENOMIC DNA]</scope>
    <source>
        <strain evidence="2 3">IMCC35002</strain>
    </source>
</reference>
<name>A0A4U1BL90_9GAMM</name>
<dbReference type="AlphaFoldDB" id="A0A4U1BL90"/>
<evidence type="ECO:0000313" key="3">
    <source>
        <dbReference type="Proteomes" id="UP000305675"/>
    </source>
</evidence>
<accession>A0A4U1BL90</accession>
<dbReference type="RefSeq" id="WP_136864155.1">
    <property type="nucleotide sequence ID" value="NZ_SWCJ01000012.1"/>
</dbReference>
<proteinExistence type="predicted"/>
<keyword evidence="3" id="KW-1185">Reference proteome</keyword>
<organism evidence="2 3">
    <name type="scientific">Ferrimonas aestuarii</name>
    <dbReference type="NCBI Taxonomy" id="2569539"/>
    <lineage>
        <taxon>Bacteria</taxon>
        <taxon>Pseudomonadati</taxon>
        <taxon>Pseudomonadota</taxon>
        <taxon>Gammaproteobacteria</taxon>
        <taxon>Alteromonadales</taxon>
        <taxon>Ferrimonadaceae</taxon>
        <taxon>Ferrimonas</taxon>
    </lineage>
</organism>
<dbReference type="EMBL" id="SWCJ01000012">
    <property type="protein sequence ID" value="TKB53288.1"/>
    <property type="molecule type" value="Genomic_DNA"/>
</dbReference>
<evidence type="ECO:0000256" key="1">
    <source>
        <dbReference type="SAM" id="MobiDB-lite"/>
    </source>
</evidence>
<gene>
    <name evidence="2" type="ORF">FCL42_14545</name>
</gene>
<dbReference type="Proteomes" id="UP000305675">
    <property type="component" value="Unassembled WGS sequence"/>
</dbReference>
<protein>
    <submittedName>
        <fullName evidence="2">Uncharacterized protein</fullName>
    </submittedName>
</protein>
<evidence type="ECO:0000313" key="2">
    <source>
        <dbReference type="EMBL" id="TKB53288.1"/>
    </source>
</evidence>
<comment type="caution">
    <text evidence="2">The sequence shown here is derived from an EMBL/GenBank/DDBJ whole genome shotgun (WGS) entry which is preliminary data.</text>
</comment>